<evidence type="ECO:0000259" key="6">
    <source>
        <dbReference type="PROSITE" id="PS50261"/>
    </source>
</evidence>
<feature type="transmembrane region" description="Helical" evidence="5">
    <location>
        <begin position="179"/>
        <end position="204"/>
    </location>
</feature>
<dbReference type="Gene3D" id="1.20.1070.10">
    <property type="entry name" value="Rhodopsin 7-helix transmembrane proteins"/>
    <property type="match status" value="1"/>
</dbReference>
<keyword evidence="3 5" id="KW-1133">Transmembrane helix</keyword>
<feature type="transmembrane region" description="Helical" evidence="5">
    <location>
        <begin position="216"/>
        <end position="236"/>
    </location>
</feature>
<keyword evidence="8" id="KW-1185">Reference proteome</keyword>
<dbReference type="InterPro" id="IPR000832">
    <property type="entry name" value="GPCR_2_secretin-like"/>
</dbReference>
<dbReference type="InterPro" id="IPR053231">
    <property type="entry name" value="GPCR_LN-TM7"/>
</dbReference>
<evidence type="ECO:0000256" key="1">
    <source>
        <dbReference type="ARBA" id="ARBA00004141"/>
    </source>
</evidence>
<dbReference type="GO" id="GO:0007166">
    <property type="term" value="P:cell surface receptor signaling pathway"/>
    <property type="evidence" value="ECO:0007669"/>
    <property type="project" value="InterPro"/>
</dbReference>
<dbReference type="Pfam" id="PF00002">
    <property type="entry name" value="7tm_2"/>
    <property type="match status" value="1"/>
</dbReference>
<accession>A0AA38IWB1</accession>
<dbReference type="Proteomes" id="UP001168821">
    <property type="component" value="Unassembled WGS sequence"/>
</dbReference>
<evidence type="ECO:0000256" key="2">
    <source>
        <dbReference type="ARBA" id="ARBA00022692"/>
    </source>
</evidence>
<name>A0AA38IWB1_9CUCU</name>
<comment type="subcellular location">
    <subcellularLocation>
        <location evidence="1">Membrane</location>
        <topology evidence="1">Multi-pass membrane protein</topology>
    </subcellularLocation>
</comment>
<evidence type="ECO:0000256" key="3">
    <source>
        <dbReference type="ARBA" id="ARBA00022989"/>
    </source>
</evidence>
<reference evidence="7" key="1">
    <citation type="journal article" date="2023" name="G3 (Bethesda)">
        <title>Whole genome assemblies of Zophobas morio and Tenebrio molitor.</title>
        <authorList>
            <person name="Kaur S."/>
            <person name="Stinson S.A."/>
            <person name="diCenzo G.C."/>
        </authorList>
    </citation>
    <scope>NUCLEOTIDE SEQUENCE</scope>
    <source>
        <strain evidence="7">QUZm001</strain>
    </source>
</reference>
<feature type="transmembrane region" description="Helical" evidence="5">
    <location>
        <begin position="256"/>
        <end position="275"/>
    </location>
</feature>
<organism evidence="7 8">
    <name type="scientific">Zophobas morio</name>
    <dbReference type="NCBI Taxonomy" id="2755281"/>
    <lineage>
        <taxon>Eukaryota</taxon>
        <taxon>Metazoa</taxon>
        <taxon>Ecdysozoa</taxon>
        <taxon>Arthropoda</taxon>
        <taxon>Hexapoda</taxon>
        <taxon>Insecta</taxon>
        <taxon>Pterygota</taxon>
        <taxon>Neoptera</taxon>
        <taxon>Endopterygota</taxon>
        <taxon>Coleoptera</taxon>
        <taxon>Polyphaga</taxon>
        <taxon>Cucujiformia</taxon>
        <taxon>Tenebrionidae</taxon>
        <taxon>Zophobas</taxon>
    </lineage>
</organism>
<dbReference type="PROSITE" id="PS51257">
    <property type="entry name" value="PROKAR_LIPOPROTEIN"/>
    <property type="match status" value="1"/>
</dbReference>
<dbReference type="PANTHER" id="PTHR45902">
    <property type="entry name" value="LATROPHILIN RECEPTOR-LIKE PROTEIN A"/>
    <property type="match status" value="1"/>
</dbReference>
<sequence>MNIQKCLVGSFYFWSIAACMTNITSKRIDEDDYYLNYDYEISNDSINSENKSPESFLLPNPENIDSKYTIDVLPNVELPDDSLSDTDLKDHDFIDNLMYVYYGSHNKNGNNYGPEVIIIGSVLSCAAQFFTIFCVFLKKHLSGKKEMKNLFLHLMGSLCVSNLLFMIGVYAVKSSFKCLIIALILHYSHLLTAFWMFLYCYYIYKRFSSSGVPKSKYFFSVGYGVPLVFCVISYFLSPHSFETKRFCFMSVQRGMIINYMLPVSLLIVVTTIYALNGIRKINIELSKLEFSSSAESLNALRNELDVLNEKKQECVDEEVISLKECKTCLKLLCGVQTGYDIVWFIAVLALENNTDNNAMSVIYSITSCLLNWYIFVKTKSFLPNIINVSQSMDNVLPHELQKSNAHNEDCVARRGSSDSIPLLVNAENGTEMRELRLEYISTISN</sequence>
<dbReference type="InterPro" id="IPR017981">
    <property type="entry name" value="GPCR_2-like_7TM"/>
</dbReference>
<dbReference type="AlphaFoldDB" id="A0AA38IWB1"/>
<dbReference type="EMBL" id="JALNTZ010000002">
    <property type="protein sequence ID" value="KAJ3662239.1"/>
    <property type="molecule type" value="Genomic_DNA"/>
</dbReference>
<keyword evidence="2 5" id="KW-0812">Transmembrane</keyword>
<dbReference type="PANTHER" id="PTHR45902:SF4">
    <property type="entry name" value="G-PROTEIN COUPLED RECEPTORS FAMILY 2 PROFILE 2 DOMAIN-CONTAINING PROTEIN"/>
    <property type="match status" value="1"/>
</dbReference>
<dbReference type="GO" id="GO:0016020">
    <property type="term" value="C:membrane"/>
    <property type="evidence" value="ECO:0007669"/>
    <property type="project" value="UniProtKB-SubCell"/>
</dbReference>
<feature type="transmembrane region" description="Helical" evidence="5">
    <location>
        <begin position="150"/>
        <end position="173"/>
    </location>
</feature>
<comment type="caution">
    <text evidence="7">The sequence shown here is derived from an EMBL/GenBank/DDBJ whole genome shotgun (WGS) entry which is preliminary data.</text>
</comment>
<evidence type="ECO:0000313" key="7">
    <source>
        <dbReference type="EMBL" id="KAJ3662239.1"/>
    </source>
</evidence>
<gene>
    <name evidence="7" type="ORF">Zmor_006595</name>
</gene>
<evidence type="ECO:0000256" key="5">
    <source>
        <dbReference type="SAM" id="Phobius"/>
    </source>
</evidence>
<proteinExistence type="predicted"/>
<feature type="domain" description="G-protein coupled receptors family 2 profile 2" evidence="6">
    <location>
        <begin position="113"/>
        <end position="281"/>
    </location>
</feature>
<evidence type="ECO:0000256" key="4">
    <source>
        <dbReference type="ARBA" id="ARBA00023136"/>
    </source>
</evidence>
<evidence type="ECO:0000313" key="8">
    <source>
        <dbReference type="Proteomes" id="UP001168821"/>
    </source>
</evidence>
<dbReference type="GO" id="GO:0004930">
    <property type="term" value="F:G protein-coupled receptor activity"/>
    <property type="evidence" value="ECO:0007669"/>
    <property type="project" value="InterPro"/>
</dbReference>
<feature type="transmembrane region" description="Helical" evidence="5">
    <location>
        <begin position="116"/>
        <end position="138"/>
    </location>
</feature>
<keyword evidence="4 5" id="KW-0472">Membrane</keyword>
<dbReference type="PROSITE" id="PS50261">
    <property type="entry name" value="G_PROTEIN_RECEP_F2_4"/>
    <property type="match status" value="1"/>
</dbReference>
<protein>
    <recommendedName>
        <fullName evidence="6">G-protein coupled receptors family 2 profile 2 domain-containing protein</fullName>
    </recommendedName>
</protein>